<evidence type="ECO:0000313" key="8">
    <source>
        <dbReference type="EMBL" id="MDQ0424403.1"/>
    </source>
</evidence>
<keyword evidence="4 6" id="KW-1133">Transmembrane helix</keyword>
<feature type="transmembrane region" description="Helical" evidence="6">
    <location>
        <begin position="788"/>
        <end position="808"/>
    </location>
</feature>
<feature type="transmembrane region" description="Helical" evidence="6">
    <location>
        <begin position="323"/>
        <end position="345"/>
    </location>
</feature>
<name>A0ABU0GH49_9CELL</name>
<comment type="caution">
    <text evidence="8">The sequence shown here is derived from an EMBL/GenBank/DDBJ whole genome shotgun (WGS) entry which is preliminary data.</text>
</comment>
<feature type="transmembrane region" description="Helical" evidence="6">
    <location>
        <begin position="532"/>
        <end position="556"/>
    </location>
</feature>
<feature type="transmembrane region" description="Helical" evidence="6">
    <location>
        <begin position="366"/>
        <end position="393"/>
    </location>
</feature>
<feature type="transmembrane region" description="Helical" evidence="6">
    <location>
        <begin position="838"/>
        <end position="860"/>
    </location>
</feature>
<comment type="subcellular location">
    <subcellularLocation>
        <location evidence="1">Cell membrane</location>
        <topology evidence="1">Multi-pass membrane protein</topology>
    </subcellularLocation>
</comment>
<dbReference type="InterPro" id="IPR003838">
    <property type="entry name" value="ABC3_permease_C"/>
</dbReference>
<feature type="transmembrane region" description="Helical" evidence="6">
    <location>
        <begin position="485"/>
        <end position="511"/>
    </location>
</feature>
<evidence type="ECO:0000256" key="4">
    <source>
        <dbReference type="ARBA" id="ARBA00022989"/>
    </source>
</evidence>
<keyword evidence="2" id="KW-1003">Cell membrane</keyword>
<feature type="transmembrane region" description="Helical" evidence="6">
    <location>
        <begin position="399"/>
        <end position="426"/>
    </location>
</feature>
<protein>
    <submittedName>
        <fullName evidence="8">ABC transport system permease protein</fullName>
    </submittedName>
</protein>
<evidence type="ECO:0000256" key="1">
    <source>
        <dbReference type="ARBA" id="ARBA00004651"/>
    </source>
</evidence>
<feature type="domain" description="ABC3 transporter permease C-terminal" evidence="7">
    <location>
        <begin position="792"/>
        <end position="900"/>
    </location>
</feature>
<gene>
    <name evidence="8" type="ORF">JO380_000784</name>
</gene>
<proteinExistence type="predicted"/>
<feature type="transmembrane region" description="Helical" evidence="6">
    <location>
        <begin position="880"/>
        <end position="902"/>
    </location>
</feature>
<evidence type="ECO:0000256" key="6">
    <source>
        <dbReference type="SAM" id="Phobius"/>
    </source>
</evidence>
<keyword evidence="9" id="KW-1185">Reference proteome</keyword>
<evidence type="ECO:0000256" key="3">
    <source>
        <dbReference type="ARBA" id="ARBA00022692"/>
    </source>
</evidence>
<keyword evidence="5 6" id="KW-0472">Membrane</keyword>
<sequence length="921" mass="93751">MTDLLARTRTRARAVVAVGPLVVRRRARRDAGLLLGTALLLLGALLVALALPRLVARTADEALQGTVDRAGTDAAAVVTQLVGQQPAEAIDFVRGHVEQVWSEHPTLAPPTTVVSTRPFVVGSPSGDVIASLVMLDGVEESRPTVRWVEGREPSAVPADEQWQTDAPDRPRVVEAGLSVPAARALGVDVTDGPVTLRLDTESSGRIARVTGLYEVADPAARHWSLVPDVVAPVPTPPNALGDLRVALYVPFELREDVQVVGANRALTAVGTSFLRTDGLSVAQAHGVSAALVALGVRGQPVATNLPAVLDAFDARLTAVRAQAALVVVGIAATAASCLVLAGGLLATRRRPTLAAERARGASVASVAYRAALESVPVTLVASVLAFAAVTWWLPGATGTVTVALGIAAVAVTAPVVLAGRVAAQAWNGRRVPADRRERARLRAVGQARRLVAELTTLAVAAAALVSVRGRGLVPSGGGDADPLLAAAPVLLAACAALVVVRVAPALVRAAGRLASRSRGLAAPLAVARAHGGATAFVPLLTVTVTVALLVLSGVLVQSVDDGQRTTADVLVGADGRLDGRLDRAEGQAALDALRAAPGVTAVATGSQTTKRAYGEGSRLEATVLLVDAADLAAVRTARGLPVDAGLAGLGDATDARVPALVSPGLLARLDPDGVRLSVLVGSVELDVRGTTALAPDAGVPPVDARDVLRDVSDGDDGLVVVDRSVVAALTDVPAADRAWVSGPGTEAAIAALDLAEPVYSGLTATTAQGWWRTWSGETLTRALTALQLASVGALAVLAVLALVLVVVATSQERGRTLSTLRTLGLDARTARWATLGELAPLVLGGLVGGSVIGLVVPHLVADALGLAWLTGSAAGATVAVVAWPVLVAAAVLTAATLVAVGIEEGLRRRERLGEVLRVGER</sequence>
<dbReference type="Proteomes" id="UP001240250">
    <property type="component" value="Unassembled WGS sequence"/>
</dbReference>
<evidence type="ECO:0000256" key="5">
    <source>
        <dbReference type="ARBA" id="ARBA00023136"/>
    </source>
</evidence>
<evidence type="ECO:0000256" key="2">
    <source>
        <dbReference type="ARBA" id="ARBA00022475"/>
    </source>
</evidence>
<dbReference type="RefSeq" id="WP_307415889.1">
    <property type="nucleotide sequence ID" value="NZ_JAUSVM010000001.1"/>
</dbReference>
<dbReference type="EMBL" id="JAUSVM010000001">
    <property type="protein sequence ID" value="MDQ0424403.1"/>
    <property type="molecule type" value="Genomic_DNA"/>
</dbReference>
<accession>A0ABU0GH49</accession>
<feature type="transmembrane region" description="Helical" evidence="6">
    <location>
        <begin position="31"/>
        <end position="51"/>
    </location>
</feature>
<evidence type="ECO:0000313" key="9">
    <source>
        <dbReference type="Proteomes" id="UP001240250"/>
    </source>
</evidence>
<organism evidence="8 9">
    <name type="scientific">Cellulomonas iranensis</name>
    <dbReference type="NCBI Taxonomy" id="76862"/>
    <lineage>
        <taxon>Bacteria</taxon>
        <taxon>Bacillati</taxon>
        <taxon>Actinomycetota</taxon>
        <taxon>Actinomycetes</taxon>
        <taxon>Micrococcales</taxon>
        <taxon>Cellulomonadaceae</taxon>
        <taxon>Cellulomonas</taxon>
    </lineage>
</organism>
<dbReference type="Pfam" id="PF02687">
    <property type="entry name" value="FtsX"/>
    <property type="match status" value="1"/>
</dbReference>
<keyword evidence="3 6" id="KW-0812">Transmembrane</keyword>
<reference evidence="8 9" key="1">
    <citation type="submission" date="2023-07" db="EMBL/GenBank/DDBJ databases">
        <title>Sequencing the genomes of 1000 actinobacteria strains.</title>
        <authorList>
            <person name="Klenk H.-P."/>
        </authorList>
    </citation>
    <scope>NUCLEOTIDE SEQUENCE [LARGE SCALE GENOMIC DNA]</scope>
    <source>
        <strain evidence="8 9">DSM 14785</strain>
    </source>
</reference>
<evidence type="ECO:0000259" key="7">
    <source>
        <dbReference type="Pfam" id="PF02687"/>
    </source>
</evidence>
<feature type="transmembrane region" description="Helical" evidence="6">
    <location>
        <begin position="447"/>
        <end position="465"/>
    </location>
</feature>